<dbReference type="Pfam" id="PF00041">
    <property type="entry name" value="fn3"/>
    <property type="match status" value="1"/>
</dbReference>
<feature type="binding site" evidence="17">
    <location>
        <position position="2836"/>
    </location>
    <ligand>
        <name>ATP</name>
        <dbReference type="ChEBI" id="CHEBI:30616"/>
    </ligand>
</feature>
<keyword evidence="6" id="KW-0723">Serine/threonine-protein kinase</keyword>
<dbReference type="InterPro" id="IPR011993">
    <property type="entry name" value="PH-like_dom_sf"/>
</dbReference>
<evidence type="ECO:0000256" key="11">
    <source>
        <dbReference type="ARBA" id="ARBA00022840"/>
    </source>
</evidence>
<sequence length="3088" mass="350555">HFAGGRDKRGGPILTFPSHTHPERLKYEDLRRLMTYLASVPSDEVREKGFTMILDMRGTKWETVKPILKALQECFPGNINMAFIIKPEKFWEKQRTSLGSSKYNFETNMISLDSLNKAIEPSQLTKEFDGTLEYDHEQWIQLRLMLEEFIWKALDLLDKLDELGEILTNPELPDDLNGAQMVLEEHNHLKKRVQMAPVEQLAMEGHQILQRITGEYIGSHGRRYVISGNADFQSAVPQISQLLDNLQSTKQHLNQLWSVKKMRLEQCLQLRIFEEDVEKMFEWISHNRDLFLVNYTEIGTCHQMAVELESEHCQFATSAENVYVNITRILGMAQRMCDSGHYASNTIRMEGGRLEREWKSLAAALEDRSTVLRMSVVFHKKAEQYLAQVIVWQNTCESLKIPSGIEDLEEALQQHQNLIETISQTYAEVCGDGKALLDTLQTPVTSSSANSITAKADYSEAAGHVLDVVHEVLAHQRHLETIWHGKKVKLHQRLGLRLFQQDVKQVIDWLNNHGDVFLKKNISIGKSLQRAKALQKSHEHFESVARNTITNAEKLLAAADELAQTGECDATEIYSEAHELEQRMHSFLTALQRRRAVLDMTVIFYSHVHELTNWLEDLHTELQSTELADSVEGAEQLIAQFNQQRETTVEAAINTVGEGETLLEQLRIISMETEKTGHSADYKHIEGVLSQLNDSRSQLEDLWAARKMKLDLCLQLQVFERDAMEVSSQLELLSEELQHMEMVTDGSKAEQLLQIHNESVMHVQNCTYEVIQRGQELAQVMSENDHDATNRISGLLGYLNDRQVELEDLAEQKRVRLQQCVHLRNFEIEARQVILWVRNGESMLTDSFMCPNSLVEAEQLKKEHEQFMIAIEKTHFSVVTVTQRAEAMLQQQHYNAELVRAIAENVTLAWQQLMYHAEERQKLVMASTNWYKTAEQVWSVLESLDRDYKRDEDWCNSEKAGTTNTQAKAAYLVQLINKHNEQKEAFLRACTLARRTAETFLKYVTRNLHFLGMQMKFRSPEQRVKATLTKLLGQENLVLEYWTIKKRKLEQCHQFVLFEQSAKQALEWIHDYGEAYLASHTNLGADKNETEALLKEHFEFRNRAKETKENVKLLLQLADDFVTKGNIHATSIMEWCSMVDKRYKLFSSRMEKYRVQLQGKLGVTAQERRSDSSIEEKLEQTGTAKEVTEEKRKSARRREFIMAELLQTERTYVKDLETCIHYYMKPMSEVSINVPAGIHGKEHIVFSNMDEIYEFHKDVFLKELEKYETIPEDVGHCFVTWAEKFSIYVTYCKNKPDSNALLVEQAGTFFEEMQRKASLDERIASYLIKPVQRITKYQLLLKDLLTCCEEHTGEIKEALEVMMNVPKKANDAMHLSMLEGLEDSLQAYGEVLLQDNFTVWDPKQLIKKGRDRHLFLFDVCLIFSKEVKDSNGKSKYIFKFKLMISEINVTEHIEGDETKFALWTGRAPISDYRIILKASSLDTKQQWVKKLRELIQERVMYLNDTLKDKQATMFKPPPKLFNTSRVSRSSVESSSPHSTQKQRHPFKYKMFLKFIFVPLSQGAQDLTVVMEDYAASSPREVSVLRGQHVEIIDASPGQVDWCLVRTLPPDGADSSQGLVPMSVLKPMSFLQTPGARNSIDLDGGSMLTRLFSLQTQCAMQKGRHRRLANEGVVLSKKWLTTPVRKLSHGRIEKQGGMLLDPQRTLQRGDRKVIMNPLGLDKVRNLLCLSSDSTAGETTPTAEQASITPQVAVVTQKVPLDATNEEEEPIIEMPPPMQIQDHSFKPEGKEVSTDDVTAKLVSQLSLKPQGDNSNANVDVPNQLDNIVRHRIDAPAETDGGQSSRSDLNPSPLGTDAELSQADATLNPKETQRKEEEEDEDKGDEGKDKEAEKAKFLKKRQFVVQELYDTEKDYVKDLASIVDGYMAYMRDNPLPDEMEGKDKIVFGNIHQIYDWHNETMLSELETCIANPNKVASIFIRYERRLYMYVKYCENKPKSEYVVSEYLDTYFEEVRQKLGHRLMLPDLLIKPVQRIMRYQLLLKDILKYTEKAGEDPSELKKALRVMCVVPKAANDMMQVGRLQGFDGKITAQGKLLLQDTLSVSEVISGGQQKFKERRVFLFEQIIIFSEMIERKKGNFSNATYIYKNSLKVNKMSLADKVEGEPLRFQLTDRTPGSDIKMIIQANSEENKDTWIKQIRSILDMQGDFLRALQSPIAYQKELTKELSAPEFNNSCLGDSALRKTQSHPLNRVHNLSPSKSATAKSRLDISVAGSKLKTDRCKSIPGQFPQSLVESGSDGGGGDYSGDKASCPNSPTEGNKDLLRNNVSDSSLRKFSSPTIDATSGSSSPKPKKTIFDGFRNTLGRKSKSNDSSKSTSDPISTSSPQSPTSFTAGMDTSNLFPVEGGNSEASMAASEILDEATSAAAAAATTSLSPSTTSSRVNTPLTSGRILFDYTAIKEDEVTVSKGEIVQILNTNHLNMYLIHRPANQISPAAEGWVPSHVIGPRDWEGSLRKSKQMFKIKKPVFRSPQKPDIEMKDRKERDAEGMNSLERNSKSLSRDSKPKVKFISAELGFEVPPIVQQPLTSLTVQAGDTATLTCKICGRPRPLVSWRYQDATVISPSNRVMMMYNEEGQAILQIANVSAADSGEYSCLAVSDLGSIVTRATLTVLDRPGPPGQPVLRNQVGTAVHLEWAPPLNAQTMPTMGSGVPVQIQGYTIEFREAGSTMWQLAIPYVPNTSQVIGDLEPGLTYQFRISANNAIGISEPSKPSPYVAIPSEYELSEREDAPCVMWKATFENDFTDLGEIGKGRFSVVHCCVQKCSGQDLACKFITKRLIRKEAVEIEFNTLQSLQHTHLVKVFDLYETPAQYVLIMELLTHGRLLEHIISKHHFDELVAAEYMGQLLDSLHYLHNCRIAHLDIKPENLMIEASPNAIFLKLVDFGDARHIYNNYYIHPMIGHPEFTSPEVVSGTPVGLLTDIWSVGVLLYVLLSGVSPFLDESQEETCSNIVRNDFCFPDEYFAGISPEAKELVRFMLVEELSKRPTAQACLESPWIKKASVPRSSPIRPKPINTSRLSDFIQRRKHQVIFLN</sequence>
<dbReference type="FunFam" id="1.20.900.10:FF:000001">
    <property type="entry name" value="Guanine nucleotide exchange factor DBS"/>
    <property type="match status" value="1"/>
</dbReference>
<keyword evidence="27" id="KW-1185">Reference proteome</keyword>
<name>A0AAV2IHN8_LYMST</name>
<dbReference type="InterPro" id="IPR003961">
    <property type="entry name" value="FN3_dom"/>
</dbReference>
<dbReference type="FunFam" id="1.20.58.60:FF:000023">
    <property type="entry name" value="Kalirin RhoGEF kinase b"/>
    <property type="match status" value="1"/>
</dbReference>
<feature type="compositionally biased region" description="Polar residues" evidence="18">
    <location>
        <begin position="2322"/>
        <end position="2342"/>
    </location>
</feature>
<feature type="domain" description="DH" evidence="21">
    <location>
        <begin position="1897"/>
        <end position="2073"/>
    </location>
</feature>
<evidence type="ECO:0000259" key="25">
    <source>
        <dbReference type="PROSITE" id="PS50853"/>
    </source>
</evidence>
<dbReference type="PROSITE" id="PS50010">
    <property type="entry name" value="DH_2"/>
    <property type="match status" value="2"/>
</dbReference>
<feature type="domain" description="DH" evidence="21">
    <location>
        <begin position="1197"/>
        <end position="1372"/>
    </location>
</feature>
<dbReference type="InterPro" id="IPR007110">
    <property type="entry name" value="Ig-like_dom"/>
</dbReference>
<dbReference type="SMART" id="SM00233">
    <property type="entry name" value="PH"/>
    <property type="match status" value="2"/>
</dbReference>
<dbReference type="SUPFAM" id="SSF52087">
    <property type="entry name" value="CRAL/TRIO domain"/>
    <property type="match status" value="1"/>
</dbReference>
<dbReference type="EMBL" id="CAXITT010000740">
    <property type="protein sequence ID" value="CAL1545831.1"/>
    <property type="molecule type" value="Genomic_DNA"/>
</dbReference>
<dbReference type="InterPro" id="IPR047053">
    <property type="entry name" value="Kalirin_TRIO_SH3_2"/>
</dbReference>
<dbReference type="CDD" id="cd13241">
    <property type="entry name" value="PH2_Kalirin_Trio_p63RhoGEF"/>
    <property type="match status" value="1"/>
</dbReference>
<feature type="domain" description="SH3" evidence="19">
    <location>
        <begin position="1562"/>
        <end position="1629"/>
    </location>
</feature>
<keyword evidence="9" id="KW-0677">Repeat</keyword>
<dbReference type="InterPro" id="IPR036116">
    <property type="entry name" value="FN3_sf"/>
</dbReference>
<evidence type="ECO:0000313" key="27">
    <source>
        <dbReference type="Proteomes" id="UP001497497"/>
    </source>
</evidence>
<protein>
    <recommendedName>
        <fullName evidence="3">non-specific serine/threonine protein kinase</fullName>
        <ecNumber evidence="3">2.7.11.1</ecNumber>
    </recommendedName>
</protein>
<dbReference type="FunFam" id="2.60.40.10:FF:000032">
    <property type="entry name" value="palladin isoform X1"/>
    <property type="match status" value="1"/>
</dbReference>
<dbReference type="InterPro" id="IPR001849">
    <property type="entry name" value="PH_domain"/>
</dbReference>
<keyword evidence="5" id="KW-0963">Cytoplasm</keyword>
<dbReference type="InterPro" id="IPR018159">
    <property type="entry name" value="Spectrin/alpha-actinin"/>
</dbReference>
<dbReference type="InterPro" id="IPR000719">
    <property type="entry name" value="Prot_kinase_dom"/>
</dbReference>
<dbReference type="InterPro" id="IPR001251">
    <property type="entry name" value="CRAL-TRIO_dom"/>
</dbReference>
<dbReference type="InterPro" id="IPR055251">
    <property type="entry name" value="SOS1_NGEF_PH"/>
</dbReference>
<dbReference type="SUPFAM" id="SSF56112">
    <property type="entry name" value="Protein kinase-like (PK-like)"/>
    <property type="match status" value="1"/>
</dbReference>
<dbReference type="Gene3D" id="1.20.58.60">
    <property type="match status" value="6"/>
</dbReference>
<evidence type="ECO:0000256" key="18">
    <source>
        <dbReference type="SAM" id="MobiDB-lite"/>
    </source>
</evidence>
<dbReference type="PANTHER" id="PTHR22826:SF106">
    <property type="entry name" value="TRIO, ISOFORM A"/>
    <property type="match status" value="1"/>
</dbReference>
<feature type="domain" description="Fibronectin type-III" evidence="25">
    <location>
        <begin position="2673"/>
        <end position="2776"/>
    </location>
</feature>
<dbReference type="Pfam" id="PF22697">
    <property type="entry name" value="SOS1_NGEF_PH"/>
    <property type="match status" value="2"/>
</dbReference>
<dbReference type="CDD" id="cd13240">
    <property type="entry name" value="PH1_Kalirin_Trio_like"/>
    <property type="match status" value="1"/>
</dbReference>
<dbReference type="InterPro" id="IPR003598">
    <property type="entry name" value="Ig_sub2"/>
</dbReference>
<dbReference type="GO" id="GO:0035556">
    <property type="term" value="P:intracellular signal transduction"/>
    <property type="evidence" value="ECO:0007669"/>
    <property type="project" value="InterPro"/>
</dbReference>
<feature type="compositionally biased region" description="Basic and acidic residues" evidence="18">
    <location>
        <begin position="2528"/>
        <end position="2543"/>
    </location>
</feature>
<dbReference type="Gene3D" id="2.30.30.40">
    <property type="entry name" value="SH3 Domains"/>
    <property type="match status" value="2"/>
</dbReference>
<dbReference type="SMART" id="SM00325">
    <property type="entry name" value="RhoGEF"/>
    <property type="match status" value="2"/>
</dbReference>
<dbReference type="SUPFAM" id="SSF50044">
    <property type="entry name" value="SH3-domain"/>
    <property type="match status" value="2"/>
</dbReference>
<comment type="catalytic activity">
    <reaction evidence="15">
        <text>L-seryl-[protein] + ATP = O-phospho-L-seryl-[protein] + ADP + H(+)</text>
        <dbReference type="Rhea" id="RHEA:17989"/>
        <dbReference type="Rhea" id="RHEA-COMP:9863"/>
        <dbReference type="Rhea" id="RHEA-COMP:11604"/>
        <dbReference type="ChEBI" id="CHEBI:15378"/>
        <dbReference type="ChEBI" id="CHEBI:29999"/>
        <dbReference type="ChEBI" id="CHEBI:30616"/>
        <dbReference type="ChEBI" id="CHEBI:83421"/>
        <dbReference type="ChEBI" id="CHEBI:456216"/>
        <dbReference type="EC" id="2.7.11.1"/>
    </reaction>
</comment>
<dbReference type="GO" id="GO:0007411">
    <property type="term" value="P:axon guidance"/>
    <property type="evidence" value="ECO:0007669"/>
    <property type="project" value="TreeGrafter"/>
</dbReference>
<dbReference type="Gene3D" id="3.40.525.10">
    <property type="entry name" value="CRAL-TRIO lipid binding domain"/>
    <property type="match status" value="1"/>
</dbReference>
<dbReference type="Pfam" id="PF00435">
    <property type="entry name" value="Spectrin"/>
    <property type="match status" value="4"/>
</dbReference>
<feature type="domain" description="CRAL-TRIO" evidence="23">
    <location>
        <begin position="1"/>
        <end position="136"/>
    </location>
</feature>
<keyword evidence="6" id="KW-0808">Transferase</keyword>
<reference evidence="26 27" key="1">
    <citation type="submission" date="2024-04" db="EMBL/GenBank/DDBJ databases">
        <authorList>
            <consortium name="Genoscope - CEA"/>
            <person name="William W."/>
        </authorList>
    </citation>
    <scope>NUCLEOTIDE SEQUENCE [LARGE SCALE GENOMIC DNA]</scope>
</reference>
<dbReference type="SUPFAM" id="SSF50729">
    <property type="entry name" value="PH domain-like"/>
    <property type="match status" value="2"/>
</dbReference>
<keyword evidence="7" id="KW-0597">Phosphoprotein</keyword>
<dbReference type="PROSITE" id="PS00107">
    <property type="entry name" value="PROTEIN_KINASE_ATP"/>
    <property type="match status" value="1"/>
</dbReference>
<dbReference type="Pfam" id="PF23587">
    <property type="entry name" value="SH3_KALRN"/>
    <property type="match status" value="1"/>
</dbReference>
<feature type="compositionally biased region" description="Basic and acidic residues" evidence="18">
    <location>
        <begin position="1781"/>
        <end position="1791"/>
    </location>
</feature>
<dbReference type="InterPro" id="IPR035899">
    <property type="entry name" value="DBL_dom_sf"/>
</dbReference>
<comment type="caution">
    <text evidence="26">The sequence shown here is derived from an EMBL/GenBank/DDBJ whole genome shotgun (WGS) entry which is preliminary data.</text>
</comment>
<keyword evidence="11 17" id="KW-0067">ATP-binding</keyword>
<evidence type="ECO:0000256" key="12">
    <source>
        <dbReference type="ARBA" id="ARBA00023157"/>
    </source>
</evidence>
<dbReference type="Gene3D" id="1.10.510.10">
    <property type="entry name" value="Transferase(Phosphotransferase) domain 1"/>
    <property type="match status" value="1"/>
</dbReference>
<dbReference type="Pfam" id="PF00069">
    <property type="entry name" value="Pkinase"/>
    <property type="match status" value="1"/>
</dbReference>
<evidence type="ECO:0000259" key="21">
    <source>
        <dbReference type="PROSITE" id="PS50010"/>
    </source>
</evidence>
<gene>
    <name evidence="26" type="ORF">GSLYS_00019208001</name>
</gene>
<dbReference type="InterPro" id="IPR058918">
    <property type="entry name" value="KALRN/TRIO-like_spectrin"/>
</dbReference>
<evidence type="ECO:0000313" key="26">
    <source>
        <dbReference type="EMBL" id="CAL1545831.1"/>
    </source>
</evidence>
<evidence type="ECO:0000256" key="7">
    <source>
        <dbReference type="ARBA" id="ARBA00022553"/>
    </source>
</evidence>
<dbReference type="InterPro" id="IPR047054">
    <property type="entry name" value="Kalirin_TRIO_PH_1"/>
</dbReference>
<dbReference type="SMART" id="SM00409">
    <property type="entry name" value="IG"/>
    <property type="match status" value="1"/>
</dbReference>
<feature type="domain" description="Ig-like" evidence="24">
    <location>
        <begin position="2575"/>
        <end position="2666"/>
    </location>
</feature>
<dbReference type="InterPro" id="IPR036179">
    <property type="entry name" value="Ig-like_dom_sf"/>
</dbReference>
<feature type="region of interest" description="Disordered" evidence="18">
    <location>
        <begin position="2527"/>
        <end position="2556"/>
    </location>
</feature>
<dbReference type="CDD" id="cd00170">
    <property type="entry name" value="SEC14"/>
    <property type="match status" value="1"/>
</dbReference>
<dbReference type="InterPro" id="IPR051336">
    <property type="entry name" value="RhoGEF_Guanine_NuclExch_SF"/>
</dbReference>
<dbReference type="Pfam" id="PF07679">
    <property type="entry name" value="I-set"/>
    <property type="match status" value="1"/>
</dbReference>
<evidence type="ECO:0000256" key="16">
    <source>
        <dbReference type="PROSITE-ProRule" id="PRU00192"/>
    </source>
</evidence>
<dbReference type="InterPro" id="IPR036865">
    <property type="entry name" value="CRAL-TRIO_dom_sf"/>
</dbReference>
<dbReference type="PROSITE" id="PS00741">
    <property type="entry name" value="DH_1"/>
    <property type="match status" value="1"/>
</dbReference>
<dbReference type="CDD" id="cd00160">
    <property type="entry name" value="RhoGEF"/>
    <property type="match status" value="2"/>
</dbReference>
<proteinExistence type="inferred from homology"/>
<dbReference type="InterPro" id="IPR008271">
    <property type="entry name" value="Ser/Thr_kinase_AS"/>
</dbReference>
<dbReference type="InterPro" id="IPR001452">
    <property type="entry name" value="SH3_domain"/>
</dbReference>
<feature type="region of interest" description="Disordered" evidence="18">
    <location>
        <begin position="1832"/>
        <end position="1887"/>
    </location>
</feature>
<accession>A0AAV2IHN8</accession>
<dbReference type="PROSITE" id="PS50191">
    <property type="entry name" value="CRAL_TRIO"/>
    <property type="match status" value="1"/>
</dbReference>
<feature type="region of interest" description="Disordered" evidence="18">
    <location>
        <begin position="1774"/>
        <end position="1795"/>
    </location>
</feature>
<evidence type="ECO:0000256" key="6">
    <source>
        <dbReference type="ARBA" id="ARBA00022527"/>
    </source>
</evidence>
<evidence type="ECO:0000259" key="20">
    <source>
        <dbReference type="PROSITE" id="PS50003"/>
    </source>
</evidence>
<evidence type="ECO:0000256" key="2">
    <source>
        <dbReference type="ARBA" id="ARBA00006692"/>
    </source>
</evidence>
<dbReference type="PROSITE" id="PS50011">
    <property type="entry name" value="PROTEIN_KINASE_DOM"/>
    <property type="match status" value="1"/>
</dbReference>
<dbReference type="Pfam" id="PF13716">
    <property type="entry name" value="CRAL_TRIO_2"/>
    <property type="match status" value="1"/>
</dbReference>
<keyword evidence="4 16" id="KW-0728">SH3 domain</keyword>
<dbReference type="SUPFAM" id="SSF49265">
    <property type="entry name" value="Fibronectin type III"/>
    <property type="match status" value="1"/>
</dbReference>
<dbReference type="SMART" id="SM00150">
    <property type="entry name" value="SPEC"/>
    <property type="match status" value="7"/>
</dbReference>
<dbReference type="Gene3D" id="2.30.29.30">
    <property type="entry name" value="Pleckstrin-homology domain (PH domain)/Phosphotyrosine-binding domain (PTB)"/>
    <property type="match status" value="2"/>
</dbReference>
<dbReference type="GO" id="GO:0005524">
    <property type="term" value="F:ATP binding"/>
    <property type="evidence" value="ECO:0007669"/>
    <property type="project" value="UniProtKB-UniRule"/>
</dbReference>
<comment type="catalytic activity">
    <reaction evidence="14">
        <text>L-threonyl-[protein] + ATP = O-phospho-L-threonyl-[protein] + ADP + H(+)</text>
        <dbReference type="Rhea" id="RHEA:46608"/>
        <dbReference type="Rhea" id="RHEA-COMP:11060"/>
        <dbReference type="Rhea" id="RHEA-COMP:11605"/>
        <dbReference type="ChEBI" id="CHEBI:15378"/>
        <dbReference type="ChEBI" id="CHEBI:30013"/>
        <dbReference type="ChEBI" id="CHEBI:30616"/>
        <dbReference type="ChEBI" id="CHEBI:61977"/>
        <dbReference type="ChEBI" id="CHEBI:456216"/>
        <dbReference type="EC" id="2.7.11.1"/>
    </reaction>
</comment>
<evidence type="ECO:0000256" key="15">
    <source>
        <dbReference type="ARBA" id="ARBA00048679"/>
    </source>
</evidence>
<evidence type="ECO:0000256" key="4">
    <source>
        <dbReference type="ARBA" id="ARBA00022443"/>
    </source>
</evidence>
<dbReference type="Pfam" id="PF23323">
    <property type="entry name" value="Spectrin_6"/>
    <property type="match status" value="1"/>
</dbReference>
<feature type="non-terminal residue" evidence="26">
    <location>
        <position position="3088"/>
    </location>
</feature>
<dbReference type="InterPro" id="IPR013783">
    <property type="entry name" value="Ig-like_fold"/>
</dbReference>
<keyword evidence="12" id="KW-1015">Disulfide bond</keyword>
<keyword evidence="6" id="KW-0418">Kinase</keyword>
<keyword evidence="13" id="KW-0393">Immunoglobulin domain</keyword>
<dbReference type="SMART" id="SM00516">
    <property type="entry name" value="SEC14"/>
    <property type="match status" value="1"/>
</dbReference>
<dbReference type="GO" id="GO:0005085">
    <property type="term" value="F:guanyl-nucleotide exchange factor activity"/>
    <property type="evidence" value="ECO:0007669"/>
    <property type="project" value="UniProtKB-KW"/>
</dbReference>
<dbReference type="SMART" id="SM00326">
    <property type="entry name" value="SH3"/>
    <property type="match status" value="2"/>
</dbReference>
<dbReference type="SMART" id="SM00220">
    <property type="entry name" value="S_TKc"/>
    <property type="match status" value="1"/>
</dbReference>
<evidence type="ECO:0000256" key="10">
    <source>
        <dbReference type="ARBA" id="ARBA00022741"/>
    </source>
</evidence>
<dbReference type="Pfam" id="PF00621">
    <property type="entry name" value="RhoGEF"/>
    <property type="match status" value="2"/>
</dbReference>
<dbReference type="CDD" id="cd00176">
    <property type="entry name" value="SPEC"/>
    <property type="match status" value="4"/>
</dbReference>
<keyword evidence="10 17" id="KW-0547">Nucleotide-binding</keyword>
<dbReference type="SUPFAM" id="SSF48726">
    <property type="entry name" value="Immunoglobulin"/>
    <property type="match status" value="1"/>
</dbReference>
<dbReference type="PROSITE" id="PS00108">
    <property type="entry name" value="PROTEIN_KINASE_ST"/>
    <property type="match status" value="1"/>
</dbReference>
<evidence type="ECO:0000256" key="14">
    <source>
        <dbReference type="ARBA" id="ARBA00047899"/>
    </source>
</evidence>
<evidence type="ECO:0000259" key="23">
    <source>
        <dbReference type="PROSITE" id="PS50191"/>
    </source>
</evidence>
<evidence type="ECO:0000256" key="17">
    <source>
        <dbReference type="PROSITE-ProRule" id="PRU10141"/>
    </source>
</evidence>
<dbReference type="InterPro" id="IPR000219">
    <property type="entry name" value="DH_dom"/>
</dbReference>
<evidence type="ECO:0000256" key="3">
    <source>
        <dbReference type="ARBA" id="ARBA00012513"/>
    </source>
</evidence>
<feature type="region of interest" description="Disordered" evidence="18">
    <location>
        <begin position="1520"/>
        <end position="1542"/>
    </location>
</feature>
<evidence type="ECO:0000256" key="5">
    <source>
        <dbReference type="ARBA" id="ARBA00022490"/>
    </source>
</evidence>
<dbReference type="PANTHER" id="PTHR22826">
    <property type="entry name" value="RHO GUANINE EXCHANGE FACTOR-RELATED"/>
    <property type="match status" value="1"/>
</dbReference>
<feature type="compositionally biased region" description="Low complexity" evidence="18">
    <location>
        <begin position="1524"/>
        <end position="1535"/>
    </location>
</feature>
<evidence type="ECO:0000256" key="9">
    <source>
        <dbReference type="ARBA" id="ARBA00022737"/>
    </source>
</evidence>
<dbReference type="PROSITE" id="PS50835">
    <property type="entry name" value="IG_LIKE"/>
    <property type="match status" value="1"/>
</dbReference>
<dbReference type="GO" id="GO:0004674">
    <property type="term" value="F:protein serine/threonine kinase activity"/>
    <property type="evidence" value="ECO:0007669"/>
    <property type="project" value="UniProtKB-KW"/>
</dbReference>
<feature type="compositionally biased region" description="Low complexity" evidence="18">
    <location>
        <begin position="2367"/>
        <end position="2387"/>
    </location>
</feature>
<dbReference type="Gene3D" id="2.60.40.10">
    <property type="entry name" value="Immunoglobulins"/>
    <property type="match status" value="2"/>
</dbReference>
<dbReference type="InterPro" id="IPR036028">
    <property type="entry name" value="SH3-like_dom_sf"/>
</dbReference>
<feature type="compositionally biased region" description="Polar residues" evidence="18">
    <location>
        <begin position="1838"/>
        <end position="1847"/>
    </location>
</feature>
<dbReference type="PROSITE" id="PS50853">
    <property type="entry name" value="FN3"/>
    <property type="match status" value="1"/>
</dbReference>
<dbReference type="EC" id="2.7.11.1" evidence="3"/>
<organism evidence="26 27">
    <name type="scientific">Lymnaea stagnalis</name>
    <name type="common">Great pond snail</name>
    <name type="synonym">Helix stagnalis</name>
    <dbReference type="NCBI Taxonomy" id="6523"/>
    <lineage>
        <taxon>Eukaryota</taxon>
        <taxon>Metazoa</taxon>
        <taxon>Spiralia</taxon>
        <taxon>Lophotrochozoa</taxon>
        <taxon>Mollusca</taxon>
        <taxon>Gastropoda</taxon>
        <taxon>Heterobranchia</taxon>
        <taxon>Euthyneura</taxon>
        <taxon>Panpulmonata</taxon>
        <taxon>Hygrophila</taxon>
        <taxon>Lymnaeoidea</taxon>
        <taxon>Lymnaeidae</taxon>
        <taxon>Lymnaea</taxon>
    </lineage>
</organism>
<dbReference type="PROSITE" id="PS50002">
    <property type="entry name" value="SH3"/>
    <property type="match status" value="2"/>
</dbReference>
<dbReference type="Proteomes" id="UP001497497">
    <property type="component" value="Unassembled WGS sequence"/>
</dbReference>
<dbReference type="InterPro" id="IPR017441">
    <property type="entry name" value="Protein_kinase_ATP_BS"/>
</dbReference>
<feature type="domain" description="PH" evidence="20">
    <location>
        <begin position="1384"/>
        <end position="1496"/>
    </location>
</feature>
<evidence type="ECO:0000259" key="19">
    <source>
        <dbReference type="PROSITE" id="PS50002"/>
    </source>
</evidence>
<dbReference type="PROSITE" id="PS50003">
    <property type="entry name" value="PH_DOMAIN"/>
    <property type="match status" value="2"/>
</dbReference>
<feature type="compositionally biased region" description="Polar residues" evidence="18">
    <location>
        <begin position="2388"/>
        <end position="2397"/>
    </location>
</feature>
<dbReference type="Gene3D" id="3.30.200.20">
    <property type="entry name" value="Phosphorylase Kinase, domain 1"/>
    <property type="match status" value="1"/>
</dbReference>
<evidence type="ECO:0000256" key="13">
    <source>
        <dbReference type="ARBA" id="ARBA00023319"/>
    </source>
</evidence>
<dbReference type="SUPFAM" id="SSF46966">
    <property type="entry name" value="Spectrin repeat"/>
    <property type="match status" value="6"/>
</dbReference>
<dbReference type="SMART" id="SM00060">
    <property type="entry name" value="FN3"/>
    <property type="match status" value="1"/>
</dbReference>
<dbReference type="InterPro" id="IPR002017">
    <property type="entry name" value="Spectrin_repeat"/>
</dbReference>
<dbReference type="InterPro" id="IPR013098">
    <property type="entry name" value="Ig_I-set"/>
</dbReference>
<dbReference type="CDD" id="cd00063">
    <property type="entry name" value="FN3"/>
    <property type="match status" value="1"/>
</dbReference>
<comment type="similarity">
    <text evidence="2">Belongs to the protein kinase superfamily. CAMK Ser/Thr protein kinase family.</text>
</comment>
<dbReference type="SMART" id="SM00408">
    <property type="entry name" value="IGc2"/>
    <property type="match status" value="1"/>
</dbReference>
<dbReference type="SUPFAM" id="SSF48065">
    <property type="entry name" value="DBL homology domain (DH-domain)"/>
    <property type="match status" value="2"/>
</dbReference>
<feature type="non-terminal residue" evidence="26">
    <location>
        <position position="1"/>
    </location>
</feature>
<evidence type="ECO:0000259" key="22">
    <source>
        <dbReference type="PROSITE" id="PS50011"/>
    </source>
</evidence>
<dbReference type="FunFam" id="1.20.900.10:FF:000008">
    <property type="entry name" value="rho guanine nucleotide exchange factor 25"/>
    <property type="match status" value="1"/>
</dbReference>
<feature type="domain" description="Protein kinase" evidence="22">
    <location>
        <begin position="2798"/>
        <end position="3052"/>
    </location>
</feature>
<feature type="domain" description="PH" evidence="20">
    <location>
        <begin position="2085"/>
        <end position="2200"/>
    </location>
</feature>
<dbReference type="GO" id="GO:0019898">
    <property type="term" value="C:extrinsic component of membrane"/>
    <property type="evidence" value="ECO:0007669"/>
    <property type="project" value="TreeGrafter"/>
</dbReference>
<evidence type="ECO:0000259" key="24">
    <source>
        <dbReference type="PROSITE" id="PS50835"/>
    </source>
</evidence>
<feature type="region of interest" description="Disordered" evidence="18">
    <location>
        <begin position="2277"/>
        <end position="2403"/>
    </location>
</feature>
<evidence type="ECO:0000256" key="1">
    <source>
        <dbReference type="ARBA" id="ARBA00004496"/>
    </source>
</evidence>
<evidence type="ECO:0000256" key="8">
    <source>
        <dbReference type="ARBA" id="ARBA00022658"/>
    </source>
</evidence>
<dbReference type="GO" id="GO:0005737">
    <property type="term" value="C:cytoplasm"/>
    <property type="evidence" value="ECO:0007669"/>
    <property type="project" value="UniProtKB-SubCell"/>
</dbReference>
<keyword evidence="8" id="KW-0344">Guanine-nucleotide releasing factor</keyword>
<dbReference type="InterPro" id="IPR001331">
    <property type="entry name" value="GDS_CDC24_CS"/>
</dbReference>
<dbReference type="InterPro" id="IPR011009">
    <property type="entry name" value="Kinase-like_dom_sf"/>
</dbReference>
<feature type="domain" description="SH3" evidence="19">
    <location>
        <begin position="2441"/>
        <end position="2506"/>
    </location>
</feature>
<comment type="subcellular location">
    <subcellularLocation>
        <location evidence="1">Cytoplasm</location>
    </subcellularLocation>
</comment>
<dbReference type="Gene3D" id="1.20.900.10">
    <property type="entry name" value="Dbl homology (DH) domain"/>
    <property type="match status" value="2"/>
</dbReference>
<dbReference type="InterPro" id="IPR003599">
    <property type="entry name" value="Ig_sub"/>
</dbReference>